<dbReference type="SUPFAM" id="SSF51905">
    <property type="entry name" value="FAD/NAD(P)-binding domain"/>
    <property type="match status" value="1"/>
</dbReference>
<dbReference type="Proteomes" id="UP000054248">
    <property type="component" value="Unassembled WGS sequence"/>
</dbReference>
<protein>
    <recommendedName>
        <fullName evidence="3">FAD-binding domain-containing protein</fullName>
    </recommendedName>
</protein>
<dbReference type="OrthoDB" id="10051892at2759"/>
<evidence type="ECO:0008006" key="3">
    <source>
        <dbReference type="Google" id="ProtNLM"/>
    </source>
</evidence>
<evidence type="ECO:0000313" key="2">
    <source>
        <dbReference type="Proteomes" id="UP000054248"/>
    </source>
</evidence>
<proteinExistence type="predicted"/>
<accession>A0A0C3Q7N3</accession>
<name>A0A0C3Q7N3_9AGAM</name>
<dbReference type="Gene3D" id="3.50.50.60">
    <property type="entry name" value="FAD/NAD(P)-binding domain"/>
    <property type="match status" value="1"/>
</dbReference>
<evidence type="ECO:0000313" key="1">
    <source>
        <dbReference type="EMBL" id="KIO25650.1"/>
    </source>
</evidence>
<reference evidence="2" key="2">
    <citation type="submission" date="2015-01" db="EMBL/GenBank/DDBJ databases">
        <title>Evolutionary Origins and Diversification of the Mycorrhizal Mutualists.</title>
        <authorList>
            <consortium name="DOE Joint Genome Institute"/>
            <consortium name="Mycorrhizal Genomics Consortium"/>
            <person name="Kohler A."/>
            <person name="Kuo A."/>
            <person name="Nagy L.G."/>
            <person name="Floudas D."/>
            <person name="Copeland A."/>
            <person name="Barry K.W."/>
            <person name="Cichocki N."/>
            <person name="Veneault-Fourrey C."/>
            <person name="LaButti K."/>
            <person name="Lindquist E.A."/>
            <person name="Lipzen A."/>
            <person name="Lundell T."/>
            <person name="Morin E."/>
            <person name="Murat C."/>
            <person name="Riley R."/>
            <person name="Ohm R."/>
            <person name="Sun H."/>
            <person name="Tunlid A."/>
            <person name="Henrissat B."/>
            <person name="Grigoriev I.V."/>
            <person name="Hibbett D.S."/>
            <person name="Martin F."/>
        </authorList>
    </citation>
    <scope>NUCLEOTIDE SEQUENCE [LARGE SCALE GENOMIC DNA]</scope>
    <source>
        <strain evidence="2">MUT 4182</strain>
    </source>
</reference>
<keyword evidence="2" id="KW-1185">Reference proteome</keyword>
<dbReference type="EMBL" id="KN823038">
    <property type="protein sequence ID" value="KIO25650.1"/>
    <property type="molecule type" value="Genomic_DNA"/>
</dbReference>
<dbReference type="HOGENOM" id="CLU_025587_1_0_1"/>
<gene>
    <name evidence="1" type="ORF">M407DRAFT_25024</name>
</gene>
<sequence length="564" mass="63135">MNAVGMTLEEGFKHILSDAQALKALKVLGAAASVATLYKLAGYILRELVLVPKLTILRDVEDLHKPRKTRKIPGRAVICGGSVSGMLAAAVCADHFDSVLIVEPEAWANDHGFEIPEKRSYRTTSDGYQTVVQPRTRVMQYFAGNFLQPPSYMTLRHLFSNLPELLEYFGLSSTLSVMRLKLRYGGIYSEDPHHDADDPKALTLGITREAAETLIRRSLRLSRPNVMFTTGTVTRFIRDGGHLGGIAVRTEAGEVEEWADFVVDASGPTQLSFTKALNSAGFPVSPALRVEYNPGMRYSTAVWRLPEHVRAKWPVPGGYKLGVILNMTPDSETGDSRVFGILNMECDQMLIATGGWNDAESPHSVAELRIYVKSLYGQENLPDWTWTLLDFLEEHEEECSPFHAEARVGPLNWIRWHQAKDLPPNFVAIGDAIMKLNPIYGQGITKACIDITTLDAILRRIPSSLPLPNLSKPFFNREALRVQGLWDGTKANDYGFPNTIPAEGEDLSHNTFMRKWGRQCLLLGREDPAIYSTWWHVTMMIAPGTDLFSPRVMIKILLRKWLGW</sequence>
<reference evidence="1 2" key="1">
    <citation type="submission" date="2014-04" db="EMBL/GenBank/DDBJ databases">
        <authorList>
            <consortium name="DOE Joint Genome Institute"/>
            <person name="Kuo A."/>
            <person name="Girlanda M."/>
            <person name="Perotto S."/>
            <person name="Kohler A."/>
            <person name="Nagy L.G."/>
            <person name="Floudas D."/>
            <person name="Copeland A."/>
            <person name="Barry K.W."/>
            <person name="Cichocki N."/>
            <person name="Veneault-Fourrey C."/>
            <person name="LaButti K."/>
            <person name="Lindquist E.A."/>
            <person name="Lipzen A."/>
            <person name="Lundell T."/>
            <person name="Morin E."/>
            <person name="Murat C."/>
            <person name="Sun H."/>
            <person name="Tunlid A."/>
            <person name="Henrissat B."/>
            <person name="Grigoriev I.V."/>
            <person name="Hibbett D.S."/>
            <person name="Martin F."/>
            <person name="Nordberg H.P."/>
            <person name="Cantor M.N."/>
            <person name="Hua S.X."/>
        </authorList>
    </citation>
    <scope>NUCLEOTIDE SEQUENCE [LARGE SCALE GENOMIC DNA]</scope>
    <source>
        <strain evidence="1 2">MUT 4182</strain>
    </source>
</reference>
<organism evidence="1 2">
    <name type="scientific">Tulasnella calospora MUT 4182</name>
    <dbReference type="NCBI Taxonomy" id="1051891"/>
    <lineage>
        <taxon>Eukaryota</taxon>
        <taxon>Fungi</taxon>
        <taxon>Dikarya</taxon>
        <taxon>Basidiomycota</taxon>
        <taxon>Agaricomycotina</taxon>
        <taxon>Agaricomycetes</taxon>
        <taxon>Cantharellales</taxon>
        <taxon>Tulasnellaceae</taxon>
        <taxon>Tulasnella</taxon>
    </lineage>
</organism>
<dbReference type="InterPro" id="IPR036188">
    <property type="entry name" value="FAD/NAD-bd_sf"/>
</dbReference>
<dbReference type="AlphaFoldDB" id="A0A0C3Q7N3"/>